<name>A0AC34PWH7_9BILA</name>
<sequence length="1146" mass="133472">MFNILDNFRKIANDAHANVVEMAHTLAAEFQEEGEGLDDVREDEPSTSSKNEPAGKALAKVKSGASHVIETIDKAASLLPPTDADVIFVDLIATLIRQKNLVDPQLDKWLQMYNQWKVNDDSSKFEELRATSEDLIQSCSNGTISPDTMTDVSLDGPLNGMDEHYQGSDYWKKMAEESKDAVEKMEEELVAANQQIIRLKDVLNARDLQMKSLTQENSDKEVEMLNLKDEFEKQCLIAEDVERKYNELKTQVIEIRQDAEEEIERKEEQIKLLENLKTNNDEVENIKILYNLSEEKLKQLQMEYDGLEKQIIKIKQDAQEEIEKKDEQIKLLENLKIDNDEVENIKVLHGTMKQLQSDHSDLKNQITEMKKEYEQEIANKNKQIKLLEEMQSQGSETAKDLLDSTKELKEFQIKYDKLKIQFDEMKEHYEQELREKEEQIKVFENSKSHIEELENIKVLHDVTKEELRQLQIEFNELQSRITELNELHEQEMSKKDEQMELLEEKLKNDNEELHNVKALYDIIKEDLQQLQIKCDELKTQIVEIRQNAQEELDKKDEQIKLLENSKSHDDEMANIKALHDITKEELKQSRSECDELRNQIIEVQRGAQEELDKKDQEIKLIVKKSYEESENIKITRDLAENDLKQLRIECNDLQGQVAKLSEVDKEEIDGLKRQIDNITDQRNSLMKRCNEQFEELKIKAEEMGYWKQYAKDVNTTSEKFQAELIEAHQKISDFVGEIAVKDAQLMALQESVIEKDRLITQLDTTSKNVSEVSDFKAENEHLIKRNEELVEGMQQIQKHLFEIEQNHEQKLKELATAQESLEVYSKTVADLTKQLELVKKEVVNDSEVMKESFIQQINNMEDKITALSKENETLKRDLHLANADLHASKEANQKYQHHIQMLTAELTAKEAEITDIAAELSTNEHDRKVANSDSSADLEELRKSLVSAFKEIEYINSKNEDLRRNLTETQKELGIQKTSVMNLTQEKTLLTTRFEDLKQNYAQLKTDFERLNNSDRTKNSTEVTELRKKLENIEITLNMMKQAFKKLYYEERDQHQMFSLLVSLLEFDSKTSEVMIQAFDKSKTNNSQHFGPGLLEQFDKFVDKEISVSKIQLSPIPQPAFAIPIDEPLERPEISEDLKDILQGKQ</sequence>
<evidence type="ECO:0000313" key="2">
    <source>
        <dbReference type="WBParaSite" id="JU765_v2.g10659.t1"/>
    </source>
</evidence>
<evidence type="ECO:0000313" key="1">
    <source>
        <dbReference type="Proteomes" id="UP000887576"/>
    </source>
</evidence>
<proteinExistence type="predicted"/>
<dbReference type="WBParaSite" id="JU765_v2.g10659.t1">
    <property type="protein sequence ID" value="JU765_v2.g10659.t1"/>
    <property type="gene ID" value="JU765_v2.g10659"/>
</dbReference>
<accession>A0AC34PWH7</accession>
<protein>
    <submittedName>
        <fullName evidence="2">GRIP domain-containing protein</fullName>
    </submittedName>
</protein>
<dbReference type="Proteomes" id="UP000887576">
    <property type="component" value="Unplaced"/>
</dbReference>
<reference evidence="2" key="1">
    <citation type="submission" date="2022-11" db="UniProtKB">
        <authorList>
            <consortium name="WormBaseParasite"/>
        </authorList>
    </citation>
    <scope>IDENTIFICATION</scope>
</reference>
<organism evidence="1 2">
    <name type="scientific">Panagrolaimus sp. JU765</name>
    <dbReference type="NCBI Taxonomy" id="591449"/>
    <lineage>
        <taxon>Eukaryota</taxon>
        <taxon>Metazoa</taxon>
        <taxon>Ecdysozoa</taxon>
        <taxon>Nematoda</taxon>
        <taxon>Chromadorea</taxon>
        <taxon>Rhabditida</taxon>
        <taxon>Tylenchina</taxon>
        <taxon>Panagrolaimomorpha</taxon>
        <taxon>Panagrolaimoidea</taxon>
        <taxon>Panagrolaimidae</taxon>
        <taxon>Panagrolaimus</taxon>
    </lineage>
</organism>